<organism evidence="1 2">
    <name type="scientific">Salix purpurea</name>
    <name type="common">Purple osier willow</name>
    <dbReference type="NCBI Taxonomy" id="77065"/>
    <lineage>
        <taxon>Eukaryota</taxon>
        <taxon>Viridiplantae</taxon>
        <taxon>Streptophyta</taxon>
        <taxon>Embryophyta</taxon>
        <taxon>Tracheophyta</taxon>
        <taxon>Spermatophyta</taxon>
        <taxon>Magnoliopsida</taxon>
        <taxon>eudicotyledons</taxon>
        <taxon>Gunneridae</taxon>
        <taxon>Pentapetalae</taxon>
        <taxon>rosids</taxon>
        <taxon>fabids</taxon>
        <taxon>Malpighiales</taxon>
        <taxon>Salicaceae</taxon>
        <taxon>Saliceae</taxon>
        <taxon>Salix</taxon>
    </lineage>
</organism>
<dbReference type="Proteomes" id="UP001151532">
    <property type="component" value="Chromosome 9"/>
</dbReference>
<name>A0A9Q0PRB6_SALPP</name>
<reference evidence="1" key="2">
    <citation type="journal article" date="2023" name="Int. J. Mol. Sci.">
        <title>De Novo Assembly and Annotation of 11 Diverse Shrub Willow (Salix) Genomes Reveals Novel Gene Organization in Sex-Linked Regions.</title>
        <authorList>
            <person name="Hyden B."/>
            <person name="Feng K."/>
            <person name="Yates T.B."/>
            <person name="Jawdy S."/>
            <person name="Cereghino C."/>
            <person name="Smart L.B."/>
            <person name="Muchero W."/>
        </authorList>
    </citation>
    <scope>NUCLEOTIDE SEQUENCE</scope>
    <source>
        <tissue evidence="1">Shoot tip</tissue>
    </source>
</reference>
<dbReference type="AlphaFoldDB" id="A0A9Q0PRB6"/>
<feature type="non-terminal residue" evidence="1">
    <location>
        <position position="23"/>
    </location>
</feature>
<protein>
    <submittedName>
        <fullName evidence="1">Uncharacterized protein</fullName>
    </submittedName>
</protein>
<comment type="caution">
    <text evidence="1">The sequence shown here is derived from an EMBL/GenBank/DDBJ whole genome shotgun (WGS) entry which is preliminary data.</text>
</comment>
<gene>
    <name evidence="1" type="ORF">OIU79_014399</name>
</gene>
<keyword evidence="2" id="KW-1185">Reference proteome</keyword>
<evidence type="ECO:0000313" key="2">
    <source>
        <dbReference type="Proteomes" id="UP001151532"/>
    </source>
</evidence>
<accession>A0A9Q0PRB6</accession>
<reference evidence="1" key="1">
    <citation type="submission" date="2022-11" db="EMBL/GenBank/DDBJ databases">
        <authorList>
            <person name="Hyden B.L."/>
            <person name="Feng K."/>
            <person name="Yates T."/>
            <person name="Jawdy S."/>
            <person name="Smart L.B."/>
            <person name="Muchero W."/>
        </authorList>
    </citation>
    <scope>NUCLEOTIDE SEQUENCE</scope>
    <source>
        <tissue evidence="1">Shoot tip</tissue>
    </source>
</reference>
<sequence length="23" mass="2785">MHNNKNNNKRFCSDCSYQSSLFF</sequence>
<proteinExistence type="predicted"/>
<dbReference type="EMBL" id="JAPFFK010000018">
    <property type="protein sequence ID" value="KAJ6692632.1"/>
    <property type="molecule type" value="Genomic_DNA"/>
</dbReference>
<evidence type="ECO:0000313" key="1">
    <source>
        <dbReference type="EMBL" id="KAJ6692632.1"/>
    </source>
</evidence>